<feature type="modified residue" description="4-aspartylphosphate" evidence="3">
    <location>
        <position position="70"/>
    </location>
</feature>
<dbReference type="Proteomes" id="UP000233256">
    <property type="component" value="Unassembled WGS sequence"/>
</dbReference>
<dbReference type="GO" id="GO:0005524">
    <property type="term" value="F:ATP binding"/>
    <property type="evidence" value="ECO:0007669"/>
    <property type="project" value="UniProtKB-KW"/>
</dbReference>
<accession>A0A2N1PQX1</accession>
<dbReference type="PROSITE" id="PS50045">
    <property type="entry name" value="SIGMA54_INTERACT_4"/>
    <property type="match status" value="1"/>
</dbReference>
<sequence length="497" mass="54946">MEPYLSFMYPFTQFRRVNLEKVLIIDDDPAVRRGIAIILRDAGFATLTAPGGEKGIECCRTTPPDAIILDLTMPGMNGMDTLSAIRELQRDIPVIIHTGTGDITRAVAAMRLGASDFLEKPVNAETLILSLEKAVSLKRLKRQNTYLAGQYMEKMGLADMVAESKSMKDILQTADRLAPASGLHILIQGDSGTGKELLARYIHCRSPRMAAPFVAFNCAAMPEELLASELFGYTAGAFTSANPKGRSGKFAQANGGTLFLDEIGEIPLSLQSILLRVLDNGEYSPIGSEETIHGDFRILSATNRNLQEMVRAGQFREELLFRLSGFSLHLEPLCKRVEDIEPMIRLFTRQACERMGMNELALTDDAIKALCRENWPGNARELKNTIERAAVMNFPDSILSMEIIMDAISANGSDSLRNNAEPNGESILSEESEFSSQQIFGMKLPKDGFDLETLTLRIIGAAYLHCQRDIPATAKYLGITKDALRYRLRRLSGLSRK</sequence>
<dbReference type="InterPro" id="IPR027417">
    <property type="entry name" value="P-loop_NTPase"/>
</dbReference>
<keyword evidence="1" id="KW-0547">Nucleotide-binding</keyword>
<dbReference type="SUPFAM" id="SSF52172">
    <property type="entry name" value="CheY-like"/>
    <property type="match status" value="1"/>
</dbReference>
<evidence type="ECO:0000259" key="5">
    <source>
        <dbReference type="PROSITE" id="PS50110"/>
    </source>
</evidence>
<dbReference type="InterPro" id="IPR003593">
    <property type="entry name" value="AAA+_ATPase"/>
</dbReference>
<keyword evidence="3" id="KW-0597">Phosphoprotein</keyword>
<dbReference type="InterPro" id="IPR001789">
    <property type="entry name" value="Sig_transdc_resp-reg_receiver"/>
</dbReference>
<evidence type="ECO:0000313" key="7">
    <source>
        <dbReference type="Proteomes" id="UP000233256"/>
    </source>
</evidence>
<dbReference type="Pfam" id="PF00072">
    <property type="entry name" value="Response_reg"/>
    <property type="match status" value="1"/>
</dbReference>
<evidence type="ECO:0000256" key="2">
    <source>
        <dbReference type="ARBA" id="ARBA00022840"/>
    </source>
</evidence>
<protein>
    <submittedName>
        <fullName evidence="6">Fis family transcriptional regulator</fullName>
    </submittedName>
</protein>
<evidence type="ECO:0000256" key="3">
    <source>
        <dbReference type="PROSITE-ProRule" id="PRU00169"/>
    </source>
</evidence>
<dbReference type="Gene3D" id="3.40.50.300">
    <property type="entry name" value="P-loop containing nucleotide triphosphate hydrolases"/>
    <property type="match status" value="1"/>
</dbReference>
<dbReference type="GO" id="GO:0000160">
    <property type="term" value="P:phosphorelay signal transduction system"/>
    <property type="evidence" value="ECO:0007669"/>
    <property type="project" value="InterPro"/>
</dbReference>
<dbReference type="PANTHER" id="PTHR32071">
    <property type="entry name" value="TRANSCRIPTIONAL REGULATORY PROTEIN"/>
    <property type="match status" value="1"/>
</dbReference>
<dbReference type="SMART" id="SM00448">
    <property type="entry name" value="REC"/>
    <property type="match status" value="1"/>
</dbReference>
<dbReference type="InterPro" id="IPR058031">
    <property type="entry name" value="AAA_lid_NorR"/>
</dbReference>
<dbReference type="PROSITE" id="PS00675">
    <property type="entry name" value="SIGMA54_INTERACT_1"/>
    <property type="match status" value="1"/>
</dbReference>
<evidence type="ECO:0000313" key="6">
    <source>
        <dbReference type="EMBL" id="PKK90730.1"/>
    </source>
</evidence>
<name>A0A2N1PQX1_9BACT</name>
<dbReference type="InterPro" id="IPR025943">
    <property type="entry name" value="Sigma_54_int_dom_ATP-bd_2"/>
</dbReference>
<proteinExistence type="predicted"/>
<dbReference type="Gene3D" id="1.10.8.60">
    <property type="match status" value="1"/>
</dbReference>
<dbReference type="CDD" id="cd00009">
    <property type="entry name" value="AAA"/>
    <property type="match status" value="1"/>
</dbReference>
<dbReference type="InterPro" id="IPR002078">
    <property type="entry name" value="Sigma_54_int"/>
</dbReference>
<dbReference type="SMART" id="SM00382">
    <property type="entry name" value="AAA"/>
    <property type="match status" value="1"/>
</dbReference>
<organism evidence="6 7">
    <name type="scientific">Candidatus Wallbacteria bacterium HGW-Wallbacteria-1</name>
    <dbReference type="NCBI Taxonomy" id="2013854"/>
    <lineage>
        <taxon>Bacteria</taxon>
        <taxon>Candidatus Walliibacteriota</taxon>
    </lineage>
</organism>
<dbReference type="EMBL" id="PGXC01000004">
    <property type="protein sequence ID" value="PKK90730.1"/>
    <property type="molecule type" value="Genomic_DNA"/>
</dbReference>
<dbReference type="InterPro" id="IPR011006">
    <property type="entry name" value="CheY-like_superfamily"/>
</dbReference>
<evidence type="ECO:0000259" key="4">
    <source>
        <dbReference type="PROSITE" id="PS50045"/>
    </source>
</evidence>
<dbReference type="AlphaFoldDB" id="A0A2N1PQX1"/>
<gene>
    <name evidence="6" type="ORF">CVV64_07580</name>
</gene>
<dbReference type="Pfam" id="PF25601">
    <property type="entry name" value="AAA_lid_14"/>
    <property type="match status" value="1"/>
</dbReference>
<dbReference type="Gene3D" id="3.40.50.2300">
    <property type="match status" value="1"/>
</dbReference>
<keyword evidence="2" id="KW-0067">ATP-binding</keyword>
<reference evidence="6 7" key="1">
    <citation type="journal article" date="2017" name="ISME J.">
        <title>Potential for microbial H2 and metal transformations associated with novel bacteria and archaea in deep terrestrial subsurface sediments.</title>
        <authorList>
            <person name="Hernsdorf A.W."/>
            <person name="Amano Y."/>
            <person name="Miyakawa K."/>
            <person name="Ise K."/>
            <person name="Suzuki Y."/>
            <person name="Anantharaman K."/>
            <person name="Probst A."/>
            <person name="Burstein D."/>
            <person name="Thomas B.C."/>
            <person name="Banfield J.F."/>
        </authorList>
    </citation>
    <scope>NUCLEOTIDE SEQUENCE [LARGE SCALE GENOMIC DNA]</scope>
    <source>
        <strain evidence="6">HGW-Wallbacteria-1</strain>
    </source>
</reference>
<dbReference type="PROSITE" id="PS00676">
    <property type="entry name" value="SIGMA54_INTERACT_2"/>
    <property type="match status" value="1"/>
</dbReference>
<dbReference type="GO" id="GO:0006355">
    <property type="term" value="P:regulation of DNA-templated transcription"/>
    <property type="evidence" value="ECO:0007669"/>
    <property type="project" value="InterPro"/>
</dbReference>
<dbReference type="InterPro" id="IPR025662">
    <property type="entry name" value="Sigma_54_int_dom_ATP-bd_1"/>
</dbReference>
<evidence type="ECO:0000256" key="1">
    <source>
        <dbReference type="ARBA" id="ARBA00022741"/>
    </source>
</evidence>
<dbReference type="Pfam" id="PF00158">
    <property type="entry name" value="Sigma54_activat"/>
    <property type="match status" value="1"/>
</dbReference>
<feature type="domain" description="Sigma-54 factor interaction" evidence="4">
    <location>
        <begin position="160"/>
        <end position="391"/>
    </location>
</feature>
<feature type="domain" description="Response regulatory" evidence="5">
    <location>
        <begin position="21"/>
        <end position="135"/>
    </location>
</feature>
<dbReference type="SUPFAM" id="SSF52540">
    <property type="entry name" value="P-loop containing nucleoside triphosphate hydrolases"/>
    <property type="match status" value="1"/>
</dbReference>
<dbReference type="FunFam" id="3.40.50.300:FF:000006">
    <property type="entry name" value="DNA-binding transcriptional regulator NtrC"/>
    <property type="match status" value="1"/>
</dbReference>
<comment type="caution">
    <text evidence="6">The sequence shown here is derived from an EMBL/GenBank/DDBJ whole genome shotgun (WGS) entry which is preliminary data.</text>
</comment>
<dbReference type="PROSITE" id="PS50110">
    <property type="entry name" value="RESPONSE_REGULATORY"/>
    <property type="match status" value="1"/>
</dbReference>
<dbReference type="PANTHER" id="PTHR32071:SF57">
    <property type="entry name" value="C4-DICARBOXYLATE TRANSPORT TRANSCRIPTIONAL REGULATORY PROTEIN DCTD"/>
    <property type="match status" value="1"/>
</dbReference>